<name>B9BIE9_9BURK</name>
<sequence length="84" mass="9235">MGAANRAPITRDCSRRKRWIPSPLAAALSRAARPRAVSVKGPTGHSGLFRKSPVIRGDSRRMDALSVSLSSRKAVAPVFRFRHR</sequence>
<dbReference type="Proteomes" id="UP000004535">
    <property type="component" value="Unassembled WGS sequence"/>
</dbReference>
<comment type="caution">
    <text evidence="1">The sequence shown here is derived from an EMBL/GenBank/DDBJ whole genome shotgun (WGS) entry which is preliminary data.</text>
</comment>
<dbReference type="AlphaFoldDB" id="B9BIE9"/>
<evidence type="ECO:0000313" key="2">
    <source>
        <dbReference type="Proteomes" id="UP000004535"/>
    </source>
</evidence>
<evidence type="ECO:0000313" key="1">
    <source>
        <dbReference type="EMBL" id="EEE09482.1"/>
    </source>
</evidence>
<reference evidence="1 2" key="1">
    <citation type="journal article" date="2012" name="J. Bacteriol.">
        <title>Draft Genome Sequence Determination for Cystic Fibrosis and Chronic Granulomatous Disease Burkholderia multivorans Isolates.</title>
        <authorList>
            <person name="Varga J.J."/>
            <person name="Losada L."/>
            <person name="Zelazny A.M."/>
            <person name="Brinkac L."/>
            <person name="Harkins D."/>
            <person name="Radune D."/>
            <person name="Hostetler J."/>
            <person name="Sampaio E.P."/>
            <person name="Ronning C.M."/>
            <person name="Nierman W.C."/>
            <person name="Greenberg D.E."/>
            <person name="Holland S.M."/>
            <person name="Goldberg J.B."/>
        </authorList>
    </citation>
    <scope>NUCLEOTIDE SEQUENCE [LARGE SCALE GENOMIC DNA]</scope>
    <source>
        <strain evidence="1 2">CGD2</strain>
    </source>
</reference>
<organism evidence="1 2">
    <name type="scientific">Burkholderia multivorans CGD2</name>
    <dbReference type="NCBI Taxonomy" id="513052"/>
    <lineage>
        <taxon>Bacteria</taxon>
        <taxon>Pseudomonadati</taxon>
        <taxon>Pseudomonadota</taxon>
        <taxon>Betaproteobacteria</taxon>
        <taxon>Burkholderiales</taxon>
        <taxon>Burkholderiaceae</taxon>
        <taxon>Burkholderia</taxon>
        <taxon>Burkholderia cepacia complex</taxon>
    </lineage>
</organism>
<protein>
    <submittedName>
        <fullName evidence="1">Uncharacterized protein</fullName>
    </submittedName>
</protein>
<accession>B9BIE9</accession>
<proteinExistence type="predicted"/>
<gene>
    <name evidence="1" type="ORF">BURMUCGD2_4855</name>
</gene>
<dbReference type="EMBL" id="ACFC01000001">
    <property type="protein sequence ID" value="EEE09482.1"/>
    <property type="molecule type" value="Genomic_DNA"/>
</dbReference>